<sequence>MVTRQLSFDDIVKAVRAKDYSPIYLLMGDETYYIDRLDKLFESTVLTEDEREMNLTILYGRDVNAETIINEARRYPVMGAARQLVIVRELQGMDDDIDKLLAYVRRPNPTALLVLCYMNGTIDRRKKIVDEIGRVGTVYVADKMKEAQLPTFIRTYTTRRKAKIDDDAAVLLAAHVGSDLNKIANELDKLLILTRGGTIDRATVAANIGMTKEFNSFELRDAIVSRDIRRANLIARYFEEHVKSCPLQPTLAFLFSYFSNLMLAYYAPQRDAKSVAAFLKLKSEWHARDYVRGMSAFTGRKVMQIIDAIKSADARSKGVGGNNDHVLKDLIYFILH</sequence>
<evidence type="ECO:0000313" key="6">
    <source>
        <dbReference type="EMBL" id="HJD52374.1"/>
    </source>
</evidence>
<dbReference type="PANTHER" id="PTHR34388:SF1">
    <property type="entry name" value="DNA POLYMERASE III SUBUNIT DELTA"/>
    <property type="match status" value="1"/>
</dbReference>
<dbReference type="Gene3D" id="1.10.8.60">
    <property type="match status" value="1"/>
</dbReference>
<dbReference type="GO" id="GO:0006261">
    <property type="term" value="P:DNA-templated DNA replication"/>
    <property type="evidence" value="ECO:0007669"/>
    <property type="project" value="TreeGrafter"/>
</dbReference>
<dbReference type="InterPro" id="IPR005790">
    <property type="entry name" value="DNA_polIII_delta"/>
</dbReference>
<evidence type="ECO:0000256" key="4">
    <source>
        <dbReference type="ARBA" id="ARBA00022932"/>
    </source>
</evidence>
<keyword evidence="4" id="KW-0239">DNA-directed DNA polymerase</keyword>
<accession>A0A9D2ZUE6</accession>
<dbReference type="Proteomes" id="UP000787625">
    <property type="component" value="Unassembled WGS sequence"/>
</dbReference>
<proteinExistence type="predicted"/>
<dbReference type="InterPro" id="IPR010372">
    <property type="entry name" value="DNA_pol3_delta_N"/>
</dbReference>
<dbReference type="Gene3D" id="3.40.50.300">
    <property type="entry name" value="P-loop containing nucleotide triphosphate hydrolases"/>
    <property type="match status" value="1"/>
</dbReference>
<keyword evidence="2 6" id="KW-0548">Nucleotidyltransferase</keyword>
<evidence type="ECO:0000256" key="1">
    <source>
        <dbReference type="ARBA" id="ARBA00022679"/>
    </source>
</evidence>
<dbReference type="Pfam" id="PF06144">
    <property type="entry name" value="DNA_pol3_delta"/>
    <property type="match status" value="1"/>
</dbReference>
<evidence type="ECO:0000259" key="5">
    <source>
        <dbReference type="Pfam" id="PF06144"/>
    </source>
</evidence>
<dbReference type="SUPFAM" id="SSF52540">
    <property type="entry name" value="P-loop containing nucleoside triphosphate hydrolases"/>
    <property type="match status" value="1"/>
</dbReference>
<dbReference type="EMBL" id="DWUP01000026">
    <property type="protein sequence ID" value="HJD52374.1"/>
    <property type="molecule type" value="Genomic_DNA"/>
</dbReference>
<comment type="caution">
    <text evidence="6">The sequence shown here is derived from an EMBL/GenBank/DDBJ whole genome shotgun (WGS) entry which is preliminary data.</text>
</comment>
<gene>
    <name evidence="6" type="primary">holA</name>
    <name evidence="6" type="ORF">IAA93_01400</name>
</gene>
<reference evidence="6" key="1">
    <citation type="journal article" date="2021" name="PeerJ">
        <title>Extensive microbial diversity within the chicken gut microbiome revealed by metagenomics and culture.</title>
        <authorList>
            <person name="Gilroy R."/>
            <person name="Ravi A."/>
            <person name="Getino M."/>
            <person name="Pursley I."/>
            <person name="Horton D.L."/>
            <person name="Alikhan N.F."/>
            <person name="Baker D."/>
            <person name="Gharbi K."/>
            <person name="Hall N."/>
            <person name="Watson M."/>
            <person name="Adriaenssens E.M."/>
            <person name="Foster-Nyarko E."/>
            <person name="Jarju S."/>
            <person name="Secka A."/>
            <person name="Antonio M."/>
            <person name="Oren A."/>
            <person name="Chaudhuri R.R."/>
            <person name="La Ragione R."/>
            <person name="Hildebrand F."/>
            <person name="Pallen M.J."/>
        </authorList>
    </citation>
    <scope>NUCLEOTIDE SEQUENCE</scope>
    <source>
        <strain evidence="6">MalCec1-1739</strain>
    </source>
</reference>
<keyword evidence="3" id="KW-0235">DNA replication</keyword>
<dbReference type="Gene3D" id="1.20.272.10">
    <property type="match status" value="1"/>
</dbReference>
<dbReference type="InterPro" id="IPR027417">
    <property type="entry name" value="P-loop_NTPase"/>
</dbReference>
<dbReference type="PANTHER" id="PTHR34388">
    <property type="entry name" value="DNA POLYMERASE III SUBUNIT DELTA"/>
    <property type="match status" value="1"/>
</dbReference>
<organism evidence="6 7">
    <name type="scientific">Candidatus Avibacteroides avistercoris</name>
    <dbReference type="NCBI Taxonomy" id="2840690"/>
    <lineage>
        <taxon>Bacteria</taxon>
        <taxon>Pseudomonadati</taxon>
        <taxon>Bacteroidota</taxon>
        <taxon>Bacteroidia</taxon>
        <taxon>Bacteroidales</taxon>
        <taxon>Bacteroidaceae</taxon>
        <taxon>Bacteroidaceae incertae sedis</taxon>
        <taxon>Candidatus Avibacteroides</taxon>
    </lineage>
</organism>
<dbReference type="GO" id="GO:0003887">
    <property type="term" value="F:DNA-directed DNA polymerase activity"/>
    <property type="evidence" value="ECO:0007669"/>
    <property type="project" value="UniProtKB-KW"/>
</dbReference>
<evidence type="ECO:0000256" key="2">
    <source>
        <dbReference type="ARBA" id="ARBA00022695"/>
    </source>
</evidence>
<dbReference type="NCBIfam" id="TIGR01128">
    <property type="entry name" value="holA"/>
    <property type="match status" value="1"/>
</dbReference>
<protein>
    <submittedName>
        <fullName evidence="6">DNA polymerase III subunit delta</fullName>
        <ecNumber evidence="6">2.7.7.7</ecNumber>
    </submittedName>
</protein>
<evidence type="ECO:0000313" key="7">
    <source>
        <dbReference type="Proteomes" id="UP000787625"/>
    </source>
</evidence>
<reference evidence="6" key="2">
    <citation type="submission" date="2021-04" db="EMBL/GenBank/DDBJ databases">
        <authorList>
            <person name="Gilroy R."/>
        </authorList>
    </citation>
    <scope>NUCLEOTIDE SEQUENCE</scope>
    <source>
        <strain evidence="6">MalCec1-1739</strain>
    </source>
</reference>
<dbReference type="GO" id="GO:0003677">
    <property type="term" value="F:DNA binding"/>
    <property type="evidence" value="ECO:0007669"/>
    <property type="project" value="InterPro"/>
</dbReference>
<dbReference type="AlphaFoldDB" id="A0A9D2ZUE6"/>
<feature type="domain" description="DNA polymerase III delta N-terminal" evidence="5">
    <location>
        <begin position="24"/>
        <end position="133"/>
    </location>
</feature>
<evidence type="ECO:0000256" key="3">
    <source>
        <dbReference type="ARBA" id="ARBA00022705"/>
    </source>
</evidence>
<name>A0A9D2ZUE6_9BACT</name>
<keyword evidence="1 6" id="KW-0808">Transferase</keyword>
<dbReference type="EC" id="2.7.7.7" evidence="6"/>
<dbReference type="GO" id="GO:0009360">
    <property type="term" value="C:DNA polymerase III complex"/>
    <property type="evidence" value="ECO:0007669"/>
    <property type="project" value="InterPro"/>
</dbReference>